<proteinExistence type="inferred from homology"/>
<feature type="transmembrane region" description="Helical" evidence="8">
    <location>
        <begin position="81"/>
        <end position="100"/>
    </location>
</feature>
<accession>A0A4Y3PWN8</accession>
<sequence>MLDNYKISPRQFMMLVTLVTIGDSVLVLPAISADLAKQDAWIAVMIGLVIGLGNVLLLIAVGKRYPNVSFFSFIDRLFGRVLGTMITLSFVWYTFFSASAHVLETGDFVGTYLLNDTPSIAIQLLLVILIMFGVRLGLQTVAYSAQIYFYTFFFLFVLLILSLIPQADLSRLQPVMENGWKPIVAGAIPSVAFPFSELVIFLAILPYVSPIQKRMRHFLKGAFLGGMVLAIVIFMCILVLGADQTARHMYPSYVLAKQIKIGTFIQRLEVILAVVWFIAVNAKITIYSVFFQLGLRHVFRIQDMPVLTLPYMVMLLVMANIFTPNMVVYGSIISQYWPYYDFTYSIGLPVLMLIVYKWRSKLAGPQIHDTKQ</sequence>
<evidence type="ECO:0000256" key="6">
    <source>
        <dbReference type="ARBA" id="ARBA00022989"/>
    </source>
</evidence>
<comment type="subcellular location">
    <subcellularLocation>
        <location evidence="1">Membrane</location>
        <topology evidence="1">Multi-pass membrane protein</topology>
    </subcellularLocation>
</comment>
<keyword evidence="6 8" id="KW-1133">Transmembrane helix</keyword>
<comment type="caution">
    <text evidence="9">The sequence shown here is derived from an EMBL/GenBank/DDBJ whole genome shotgun (WGS) entry which is preliminary data.</text>
</comment>
<keyword evidence="10" id="KW-1185">Reference proteome</keyword>
<dbReference type="Proteomes" id="UP000316882">
    <property type="component" value="Unassembled WGS sequence"/>
</dbReference>
<evidence type="ECO:0000256" key="2">
    <source>
        <dbReference type="ARBA" id="ARBA00007998"/>
    </source>
</evidence>
<evidence type="ECO:0000256" key="1">
    <source>
        <dbReference type="ARBA" id="ARBA00004141"/>
    </source>
</evidence>
<evidence type="ECO:0000256" key="8">
    <source>
        <dbReference type="SAM" id="Phobius"/>
    </source>
</evidence>
<evidence type="ECO:0000256" key="5">
    <source>
        <dbReference type="ARBA" id="ARBA00022692"/>
    </source>
</evidence>
<dbReference type="AlphaFoldDB" id="A0A4Y3PWN8"/>
<feature type="transmembrane region" description="Helical" evidence="8">
    <location>
        <begin position="221"/>
        <end position="242"/>
    </location>
</feature>
<feature type="transmembrane region" description="Helical" evidence="8">
    <location>
        <begin position="187"/>
        <end position="209"/>
    </location>
</feature>
<name>A0A4Y3PWN8_BREPA</name>
<dbReference type="PANTHER" id="PTHR34975">
    <property type="entry name" value="SPORE GERMINATION PROTEIN A2"/>
    <property type="match status" value="1"/>
</dbReference>
<evidence type="ECO:0000256" key="3">
    <source>
        <dbReference type="ARBA" id="ARBA00022448"/>
    </source>
</evidence>
<dbReference type="GO" id="GO:0009847">
    <property type="term" value="P:spore germination"/>
    <property type="evidence" value="ECO:0007669"/>
    <property type="project" value="InterPro"/>
</dbReference>
<evidence type="ECO:0000256" key="4">
    <source>
        <dbReference type="ARBA" id="ARBA00022544"/>
    </source>
</evidence>
<dbReference type="Gene3D" id="1.20.1740.10">
    <property type="entry name" value="Amino acid/polyamine transporter I"/>
    <property type="match status" value="1"/>
</dbReference>
<dbReference type="STRING" id="54914.AV540_16790"/>
<keyword evidence="7 8" id="KW-0472">Membrane</keyword>
<dbReference type="GeneID" id="87611030"/>
<reference evidence="9 10" key="1">
    <citation type="submission" date="2019-06" db="EMBL/GenBank/DDBJ databases">
        <title>Whole genome shotgun sequence of Brevibacillus parabrevis NBRC 12334.</title>
        <authorList>
            <person name="Hosoyama A."/>
            <person name="Uohara A."/>
            <person name="Ohji S."/>
            <person name="Ichikawa N."/>
        </authorList>
    </citation>
    <scope>NUCLEOTIDE SEQUENCE [LARGE SCALE GENOMIC DNA]</scope>
    <source>
        <strain evidence="9 10">NBRC 12334</strain>
    </source>
</reference>
<keyword evidence="5 8" id="KW-0812">Transmembrane</keyword>
<comment type="similarity">
    <text evidence="2">Belongs to the amino acid-polyamine-organocation (APC) superfamily. Spore germination protein (SGP) (TC 2.A.3.9) family.</text>
</comment>
<feature type="transmembrane region" description="Helical" evidence="8">
    <location>
        <begin position="311"/>
        <end position="333"/>
    </location>
</feature>
<dbReference type="PANTHER" id="PTHR34975:SF2">
    <property type="entry name" value="SPORE GERMINATION PROTEIN A2"/>
    <property type="match status" value="1"/>
</dbReference>
<dbReference type="EMBL" id="BJMH01000034">
    <property type="protein sequence ID" value="GEB35141.1"/>
    <property type="molecule type" value="Genomic_DNA"/>
</dbReference>
<organism evidence="9 10">
    <name type="scientific">Brevibacillus parabrevis</name>
    <dbReference type="NCBI Taxonomy" id="54914"/>
    <lineage>
        <taxon>Bacteria</taxon>
        <taxon>Bacillati</taxon>
        <taxon>Bacillota</taxon>
        <taxon>Bacilli</taxon>
        <taxon>Bacillales</taxon>
        <taxon>Paenibacillaceae</taxon>
        <taxon>Brevibacillus</taxon>
    </lineage>
</organism>
<dbReference type="GO" id="GO:0016020">
    <property type="term" value="C:membrane"/>
    <property type="evidence" value="ECO:0007669"/>
    <property type="project" value="UniProtKB-SubCell"/>
</dbReference>
<dbReference type="RefSeq" id="WP_122966099.1">
    <property type="nucleotide sequence ID" value="NZ_BJMH01000034.1"/>
</dbReference>
<feature type="transmembrane region" description="Helical" evidence="8">
    <location>
        <begin position="41"/>
        <end position="61"/>
    </location>
</feature>
<keyword evidence="3" id="KW-0813">Transport</keyword>
<evidence type="ECO:0000256" key="7">
    <source>
        <dbReference type="ARBA" id="ARBA00023136"/>
    </source>
</evidence>
<dbReference type="Pfam" id="PF03845">
    <property type="entry name" value="Spore_permease"/>
    <property type="match status" value="1"/>
</dbReference>
<feature type="transmembrane region" description="Helical" evidence="8">
    <location>
        <begin position="12"/>
        <end position="35"/>
    </location>
</feature>
<feature type="transmembrane region" description="Helical" evidence="8">
    <location>
        <begin position="147"/>
        <end position="167"/>
    </location>
</feature>
<feature type="transmembrane region" description="Helical" evidence="8">
    <location>
        <begin position="120"/>
        <end position="138"/>
    </location>
</feature>
<dbReference type="InterPro" id="IPR004761">
    <property type="entry name" value="Spore_GerAB"/>
</dbReference>
<evidence type="ECO:0000313" key="10">
    <source>
        <dbReference type="Proteomes" id="UP000316882"/>
    </source>
</evidence>
<gene>
    <name evidence="9" type="ORF">BPA01_47210</name>
</gene>
<protein>
    <submittedName>
        <fullName evidence="9">Germination protein</fullName>
    </submittedName>
</protein>
<keyword evidence="4" id="KW-0309">Germination</keyword>
<evidence type="ECO:0000313" key="9">
    <source>
        <dbReference type="EMBL" id="GEB35141.1"/>
    </source>
</evidence>
<dbReference type="NCBIfam" id="TIGR00912">
    <property type="entry name" value="2A0309"/>
    <property type="match status" value="1"/>
</dbReference>
<feature type="transmembrane region" description="Helical" evidence="8">
    <location>
        <begin position="270"/>
        <end position="290"/>
    </location>
</feature>
<feature type="transmembrane region" description="Helical" evidence="8">
    <location>
        <begin position="339"/>
        <end position="356"/>
    </location>
</feature>